<protein>
    <submittedName>
        <fullName evidence="3">Nickel transport protein</fullName>
    </submittedName>
</protein>
<feature type="transmembrane region" description="Helical" evidence="1">
    <location>
        <begin position="177"/>
        <end position="194"/>
    </location>
</feature>
<name>A0A4R2FAW6_9GAMM</name>
<keyword evidence="2" id="KW-0732">Signal</keyword>
<reference evidence="3 4" key="1">
    <citation type="submission" date="2019-03" db="EMBL/GenBank/DDBJ databases">
        <title>Freshwater and sediment microbial communities from various areas in North America, analyzing microbe dynamics in response to fracking.</title>
        <authorList>
            <person name="Lamendella R."/>
        </authorList>
    </citation>
    <scope>NUCLEOTIDE SEQUENCE [LARGE SCALE GENOMIC DNA]</scope>
    <source>
        <strain evidence="3 4">74A</strain>
    </source>
</reference>
<keyword evidence="4" id="KW-1185">Reference proteome</keyword>
<dbReference type="OrthoDB" id="8447011at2"/>
<keyword evidence="1" id="KW-1133">Transmembrane helix</keyword>
<keyword evidence="1" id="KW-0812">Transmembrane</keyword>
<gene>
    <name evidence="3" type="ORF">EDC91_11134</name>
</gene>
<evidence type="ECO:0000256" key="1">
    <source>
        <dbReference type="SAM" id="Phobius"/>
    </source>
</evidence>
<feature type="chain" id="PRO_5020663929" evidence="2">
    <location>
        <begin position="27"/>
        <end position="201"/>
    </location>
</feature>
<feature type="signal peptide" evidence="2">
    <location>
        <begin position="1"/>
        <end position="26"/>
    </location>
</feature>
<organism evidence="3 4">
    <name type="scientific">Shewanella fodinae</name>
    <dbReference type="NCBI Taxonomy" id="552357"/>
    <lineage>
        <taxon>Bacteria</taxon>
        <taxon>Pseudomonadati</taxon>
        <taxon>Pseudomonadota</taxon>
        <taxon>Gammaproteobacteria</taxon>
        <taxon>Alteromonadales</taxon>
        <taxon>Shewanellaceae</taxon>
        <taxon>Shewanella</taxon>
    </lineage>
</organism>
<dbReference type="RefSeq" id="WP_133038836.1">
    <property type="nucleotide sequence ID" value="NZ_SLWF01000011.1"/>
</dbReference>
<accession>A0A4R2FAW6</accession>
<dbReference type="EMBL" id="SLWF01000011">
    <property type="protein sequence ID" value="TCN84620.1"/>
    <property type="molecule type" value="Genomic_DNA"/>
</dbReference>
<sequence length="201" mass="21344">MRQTNKCLLLGVLFSLSGICSMPVSAHLLKVFAWAEGNEIVGNAYFAGGVAAGGAHIKVFDGQHQLVAEVSPDSKGDFRIKVPGAADYSIVADTEDGHVAHWEIKTAEVAAPDVNPTAGVTSNVTHHAVTNGPAAVTNSAIDKAALEQLVQTAVAKEVGPLRMELQRYADRLRLSDLLGGIGFIFGLTGSALWWRSRKQQQ</sequence>
<evidence type="ECO:0000313" key="3">
    <source>
        <dbReference type="EMBL" id="TCN84620.1"/>
    </source>
</evidence>
<dbReference type="AlphaFoldDB" id="A0A4R2FAW6"/>
<dbReference type="Proteomes" id="UP000294832">
    <property type="component" value="Unassembled WGS sequence"/>
</dbReference>
<keyword evidence="1" id="KW-0472">Membrane</keyword>
<comment type="caution">
    <text evidence="3">The sequence shown here is derived from an EMBL/GenBank/DDBJ whole genome shotgun (WGS) entry which is preliminary data.</text>
</comment>
<evidence type="ECO:0000256" key="2">
    <source>
        <dbReference type="SAM" id="SignalP"/>
    </source>
</evidence>
<proteinExistence type="predicted"/>
<evidence type="ECO:0000313" key="4">
    <source>
        <dbReference type="Proteomes" id="UP000294832"/>
    </source>
</evidence>